<proteinExistence type="predicted"/>
<dbReference type="EMBL" id="CP011391">
    <property type="protein sequence ID" value="AMK54677.1"/>
    <property type="molecule type" value="Genomic_DNA"/>
</dbReference>
<dbReference type="Proteomes" id="UP000069771">
    <property type="component" value="Chromosome"/>
</dbReference>
<reference evidence="1 2" key="1">
    <citation type="journal article" date="2016" name="Gut Pathog.">
        <title>Whole genome sequencing of "Faecalibaculum rodentium" ALO17, isolated from C57BL/6J laboratory mouse feces.</title>
        <authorList>
            <person name="Lim S."/>
            <person name="Chang D.H."/>
            <person name="Ahn S."/>
            <person name="Kim B.C."/>
        </authorList>
    </citation>
    <scope>NUCLEOTIDE SEQUENCE [LARGE SCALE GENOMIC DNA]</scope>
    <source>
        <strain evidence="1 2">Alo17</strain>
    </source>
</reference>
<dbReference type="STRING" id="1702221.AALO17_15430"/>
<name>A0A140DVK0_9FIRM</name>
<dbReference type="AlphaFoldDB" id="A0A140DVK0"/>
<organism evidence="1 2">
    <name type="scientific">Faecalibaculum rodentium</name>
    <dbReference type="NCBI Taxonomy" id="1702221"/>
    <lineage>
        <taxon>Bacteria</taxon>
        <taxon>Bacillati</taxon>
        <taxon>Bacillota</taxon>
        <taxon>Erysipelotrichia</taxon>
        <taxon>Erysipelotrichales</taxon>
        <taxon>Erysipelotrichaceae</taxon>
        <taxon>Faecalibaculum</taxon>
    </lineage>
</organism>
<evidence type="ECO:0000313" key="2">
    <source>
        <dbReference type="Proteomes" id="UP000069771"/>
    </source>
</evidence>
<evidence type="ECO:0000313" key="1">
    <source>
        <dbReference type="EMBL" id="AMK54677.1"/>
    </source>
</evidence>
<dbReference type="RefSeq" id="WP_158507754.1">
    <property type="nucleotide sequence ID" value="NZ_CANOND010000013.1"/>
</dbReference>
<gene>
    <name evidence="1" type="ORF">AALO17_15430</name>
</gene>
<accession>A0A140DVK0</accession>
<sequence>MDKNRKDRKDGIPHGHRAISEELTAVISPEEAKARYDRAQRKSCLCHICVR</sequence>
<dbReference type="KEGG" id="fro:AALO17_15430"/>
<keyword evidence="2" id="KW-1185">Reference proteome</keyword>
<protein>
    <submittedName>
        <fullName evidence="1">Uncharacterized protein</fullName>
    </submittedName>
</protein>
<dbReference type="GeneID" id="78479313"/>